<keyword evidence="2" id="KW-0614">Plasmid</keyword>
<dbReference type="AlphaFoldDB" id="A0A6M4NPS1"/>
<accession>A0A6M4NPS1</accession>
<evidence type="ECO:0000313" key="2">
    <source>
        <dbReference type="EMBL" id="QJR99850.1"/>
    </source>
</evidence>
<proteinExistence type="predicted"/>
<evidence type="ECO:0000256" key="1">
    <source>
        <dbReference type="SAM" id="MobiDB-lite"/>
    </source>
</evidence>
<name>A0A6M4NPS1_AERCA</name>
<protein>
    <submittedName>
        <fullName evidence="2">Uncharacterized protein</fullName>
    </submittedName>
</protein>
<feature type="compositionally biased region" description="Acidic residues" evidence="1">
    <location>
        <begin position="28"/>
        <end position="42"/>
    </location>
</feature>
<organism evidence="2">
    <name type="scientific">Aeromonas caviae</name>
    <name type="common">Aeromonas punctata</name>
    <dbReference type="NCBI Taxonomy" id="648"/>
    <lineage>
        <taxon>Bacteria</taxon>
        <taxon>Pseudomonadati</taxon>
        <taxon>Pseudomonadota</taxon>
        <taxon>Gammaproteobacteria</taxon>
        <taxon>Aeromonadales</taxon>
        <taxon>Aeromonadaceae</taxon>
        <taxon>Aeromonas</taxon>
    </lineage>
</organism>
<dbReference type="RefSeq" id="WP_181715857.1">
    <property type="nucleotide sequence ID" value="NZ_AP024403.1"/>
</dbReference>
<sequence>MGHHDQEHDFDEEDIFDEGKGAGGVGGDDYDSDDDFDEDDELYGFTFGDDGDADFDTEGRAPDVNPYGDPDD</sequence>
<feature type="region of interest" description="Disordered" evidence="1">
    <location>
        <begin position="1"/>
        <end position="72"/>
    </location>
</feature>
<dbReference type="EMBL" id="MN629346">
    <property type="protein sequence ID" value="QJR99850.1"/>
    <property type="molecule type" value="Genomic_DNA"/>
</dbReference>
<geneLocation type="plasmid" evidence="2">
    <name>p717068-IMP</name>
</geneLocation>
<reference evidence="2" key="1">
    <citation type="submission" date="2019-10" db="EMBL/GenBank/DDBJ databases">
        <authorList>
            <person name="Zhou D."/>
            <person name="Cheng Q."/>
        </authorList>
    </citation>
    <scope>NUCLEOTIDE SEQUENCE</scope>
    <source>
        <strain evidence="2">1507-17068</strain>
        <plasmid evidence="2">p717068-IMP</plasmid>
    </source>
</reference>